<reference evidence="1 2" key="1">
    <citation type="journal article" date="2019" name="Commun. Biol.">
        <title>The bagworm genome reveals a unique fibroin gene that provides high tensile strength.</title>
        <authorList>
            <person name="Kono N."/>
            <person name="Nakamura H."/>
            <person name="Ohtoshi R."/>
            <person name="Tomita M."/>
            <person name="Numata K."/>
            <person name="Arakawa K."/>
        </authorList>
    </citation>
    <scope>NUCLEOTIDE SEQUENCE [LARGE SCALE GENOMIC DNA]</scope>
</reference>
<evidence type="ECO:0000313" key="1">
    <source>
        <dbReference type="EMBL" id="GBP28139.1"/>
    </source>
</evidence>
<dbReference type="Proteomes" id="UP000299102">
    <property type="component" value="Unassembled WGS sequence"/>
</dbReference>
<keyword evidence="2" id="KW-1185">Reference proteome</keyword>
<dbReference type="EMBL" id="BGZK01000203">
    <property type="protein sequence ID" value="GBP28139.1"/>
    <property type="molecule type" value="Genomic_DNA"/>
</dbReference>
<organism evidence="1 2">
    <name type="scientific">Eumeta variegata</name>
    <name type="common">Bagworm moth</name>
    <name type="synonym">Eumeta japonica</name>
    <dbReference type="NCBI Taxonomy" id="151549"/>
    <lineage>
        <taxon>Eukaryota</taxon>
        <taxon>Metazoa</taxon>
        <taxon>Ecdysozoa</taxon>
        <taxon>Arthropoda</taxon>
        <taxon>Hexapoda</taxon>
        <taxon>Insecta</taxon>
        <taxon>Pterygota</taxon>
        <taxon>Neoptera</taxon>
        <taxon>Endopterygota</taxon>
        <taxon>Lepidoptera</taxon>
        <taxon>Glossata</taxon>
        <taxon>Ditrysia</taxon>
        <taxon>Tineoidea</taxon>
        <taxon>Psychidae</taxon>
        <taxon>Oiketicinae</taxon>
        <taxon>Eumeta</taxon>
    </lineage>
</organism>
<gene>
    <name evidence="1" type="ORF">EVAR_76233_1</name>
</gene>
<sequence length="96" mass="10895">MSRKAAHGDTRRATSGSLTDDELFRVYRLRTFVRGTTEARMQFSSARCAGVEYLLNNRCRASRRGQALRRADRARFQFLLSGLVEVSVTPTPLIPF</sequence>
<evidence type="ECO:0000313" key="2">
    <source>
        <dbReference type="Proteomes" id="UP000299102"/>
    </source>
</evidence>
<name>A0A4C1UP78_EUMVA</name>
<protein>
    <submittedName>
        <fullName evidence="1">Uncharacterized protein</fullName>
    </submittedName>
</protein>
<dbReference type="AlphaFoldDB" id="A0A4C1UP78"/>
<proteinExistence type="predicted"/>
<accession>A0A4C1UP78</accession>
<comment type="caution">
    <text evidence="1">The sequence shown here is derived from an EMBL/GenBank/DDBJ whole genome shotgun (WGS) entry which is preliminary data.</text>
</comment>